<dbReference type="VEuPathDB" id="FungiDB:CJJ07_002093"/>
<reference evidence="2" key="4">
    <citation type="submission" date="2024-03" db="EMBL/GenBank/DDBJ databases">
        <title>Improved genome assembly of Candida auris strain B8441 and annotation of B11205.</title>
        <authorList>
            <person name="Cauldron N.C."/>
            <person name="Shea T."/>
            <person name="Cuomo C.A."/>
        </authorList>
    </citation>
    <scope>NUCLEOTIDE SEQUENCE</scope>
    <source>
        <strain evidence="2">B8441</strain>
    </source>
</reference>
<dbReference type="VEuPathDB" id="FungiDB:CJI96_0002658"/>
<dbReference type="VEuPathDB" id="FungiDB:CJJ09_005173"/>
<reference evidence="3" key="2">
    <citation type="submission" date="2017-11" db="EMBL/GenBank/DDBJ databases">
        <title>Candida auris genome assembly and annotation.</title>
        <authorList>
            <person name="Munoz J.F."/>
            <person name="Gade L.G."/>
            <person name="Chow N.A."/>
            <person name="Litvintseva A.P."/>
            <person name="Loparev V.N."/>
            <person name="Cuomo C.A."/>
        </authorList>
    </citation>
    <scope>NUCLEOTIDE SEQUENCE</scope>
    <source>
        <strain evidence="3">B8441</strain>
    </source>
</reference>
<feature type="compositionally biased region" description="Basic and acidic residues" evidence="1">
    <location>
        <begin position="20"/>
        <end position="37"/>
    </location>
</feature>
<name>A0A2H0ZIE2_CANAR</name>
<dbReference type="EMBL" id="PEKT02000008">
    <property type="protein sequence ID" value="PIS50429.1"/>
    <property type="molecule type" value="Genomic_DNA"/>
</dbReference>
<evidence type="ECO:0000256" key="1">
    <source>
        <dbReference type="SAM" id="MobiDB-lite"/>
    </source>
</evidence>
<feature type="region of interest" description="Disordered" evidence="1">
    <location>
        <begin position="599"/>
        <end position="1004"/>
    </location>
</feature>
<feature type="compositionally biased region" description="Basic and acidic residues" evidence="1">
    <location>
        <begin position="174"/>
        <end position="184"/>
    </location>
</feature>
<feature type="compositionally biased region" description="Low complexity" evidence="1">
    <location>
        <begin position="85"/>
        <end position="117"/>
    </location>
</feature>
<accession>A0A2H0ZIE2</accession>
<feature type="region of interest" description="Disordered" evidence="1">
    <location>
        <begin position="1"/>
        <end position="128"/>
    </location>
</feature>
<dbReference type="VEuPathDB" id="FungiDB:CJI96_0000894"/>
<feature type="compositionally biased region" description="Polar residues" evidence="1">
    <location>
        <begin position="599"/>
        <end position="617"/>
    </location>
</feature>
<dbReference type="VEuPathDB" id="FungiDB:CJI97_004345"/>
<keyword evidence="4" id="KW-1185">Reference proteome</keyword>
<feature type="compositionally biased region" description="Basic and acidic residues" evidence="1">
    <location>
        <begin position="193"/>
        <end position="204"/>
    </location>
</feature>
<proteinExistence type="predicted"/>
<evidence type="ECO:0000313" key="4">
    <source>
        <dbReference type="Proteomes" id="UP000230249"/>
    </source>
</evidence>
<organism evidence="3">
    <name type="scientific">Candidozyma auris</name>
    <name type="common">Yeast</name>
    <name type="synonym">Candida auris</name>
    <dbReference type="NCBI Taxonomy" id="498019"/>
    <lineage>
        <taxon>Eukaryota</taxon>
        <taxon>Fungi</taxon>
        <taxon>Dikarya</taxon>
        <taxon>Ascomycota</taxon>
        <taxon>Saccharomycotina</taxon>
        <taxon>Pichiomycetes</taxon>
        <taxon>Metschnikowiaceae</taxon>
        <taxon>Candidozyma</taxon>
    </lineage>
</organism>
<dbReference type="AlphaFoldDB" id="A0A2H0ZIE2"/>
<reference evidence="3 4" key="1">
    <citation type="journal article" date="2017" name="Clin. Infect. Dis.">
        <title>Simultaneous emergence of multidrug-resistant Candida auris on 3 continents confirmed by whole-genome sequencing and epidemiological analyses.</title>
        <authorList>
            <person name="Lockhart S.R."/>
            <person name="Etienne K.A."/>
            <person name="Vallabhaneni S."/>
            <person name="Farooqi J."/>
            <person name="Chowdhary A."/>
            <person name="Govender N.P."/>
            <person name="Colombo A.L."/>
            <person name="Calvo B."/>
            <person name="Cuomo C.A."/>
            <person name="Desjardins C.A."/>
            <person name="Berkow E.L."/>
            <person name="Castanheira M."/>
            <person name="Magobo R.E."/>
            <person name="Jabeen K."/>
            <person name="Asghar R.J."/>
            <person name="Meis J.F."/>
            <person name="Jackson B."/>
            <person name="Chiller T."/>
            <person name="Litvintseva A.P."/>
        </authorList>
    </citation>
    <scope>NUCLEOTIDE SEQUENCE [LARGE SCALE GENOMIC DNA]</scope>
    <source>
        <strain evidence="3 4">B8441</strain>
    </source>
</reference>
<comment type="caution">
    <text evidence="3">The sequence shown here is derived from an EMBL/GenBank/DDBJ whole genome shotgun (WGS) entry which is preliminary data.</text>
</comment>
<feature type="compositionally biased region" description="Low complexity" evidence="1">
    <location>
        <begin position="40"/>
        <end position="49"/>
    </location>
</feature>
<reference evidence="2 4" key="3">
    <citation type="journal article" date="2018" name="Nat. Commun.">
        <title>Genomic insights into multidrug-resistance, mating and virulence in Candida auris and related emerging species.</title>
        <authorList>
            <person name="Munoz J.F."/>
            <person name="Gade L."/>
            <person name="Chow N.A."/>
            <person name="Loparev V.N."/>
            <person name="Juieng P."/>
            <person name="Berkow E.L."/>
            <person name="Farrer R.A."/>
            <person name="Litvintseva A.P."/>
            <person name="Cuomo C.A."/>
        </authorList>
    </citation>
    <scope>GENOME REANNOTATION</scope>
    <source>
        <strain evidence="2 4">B8441</strain>
    </source>
</reference>
<gene>
    <name evidence="3" type="ORF">B9J08_004249</name>
    <name evidence="2" type="ORF">B9J08_05003</name>
</gene>
<feature type="compositionally biased region" description="Polar residues" evidence="1">
    <location>
        <begin position="757"/>
        <end position="807"/>
    </location>
</feature>
<dbReference type="Proteomes" id="UP000230249">
    <property type="component" value="Unassembled WGS sequence"/>
</dbReference>
<evidence type="ECO:0000313" key="3">
    <source>
        <dbReference type="EMBL" id="PIS50429.1"/>
    </source>
</evidence>
<feature type="compositionally biased region" description="Polar residues" evidence="1">
    <location>
        <begin position="981"/>
        <end position="1002"/>
    </location>
</feature>
<feature type="compositionally biased region" description="Polar residues" evidence="1">
    <location>
        <begin position="683"/>
        <end position="721"/>
    </location>
</feature>
<dbReference type="VEuPathDB" id="FungiDB:B9J08_004249"/>
<dbReference type="EMBL" id="PEKT03000006">
    <property type="protein sequence ID" value="KAK8438649.1"/>
    <property type="molecule type" value="Genomic_DNA"/>
</dbReference>
<sequence>MSNNIVRHQAEGANRPPGTVERDSRPPEPPIEFDRPGKGVSVSSSVASVEGGTRQENRNSSLSDPMISEKATKVASSPNRAEGPSSGTQTSQKSSGAQLSYAAAAAGASRGVVSHSVDGVAAVPKNPKKISRKEYYDAIIPKDTDKEQIDFSSNLDPYHASLESPFPQGEEATPEEKEAREESNRAFLLNEVRNGDKRGKESNGRKKRVQDTYALTPEDAFWHTLNLYPVSEKSHKMMVSNDFFIEETLMEKTIKEKALEASNEKQEALTATMDRIDFHLEEVTDRADNHQISRNHIDQADDLTELFPQCVDELKTAAALFALTKVRVIGNVAHFPNIKSQGWIEELVHSHGAIHRAVRNIQPEEIIQRMETMLEEIRFRSTGGFFSLTRMPISQGTFVQVKVIYNTNTRLPEKRFEQWFLLHCDTLRSWKEYDSKKKEKKYAIAIIDVGSNRLPPRLPNKVARQLSEDPTKDPLASYYHQLMALPSDPDAEIDRAQTVGKALEKILAKEQQVREAIAKLGPNEEYPTECQMEVLIDHCDKPYCRKCRHLDHFTKTCHLRPCDLCHQGKHKAADCPQKCKCGASGDHLTSTCPRRFYQNQNANKSPVKSNSNKGRQSPQRRKQAPIVDAEGFQQVGRTRKQTPHAQEGGAQKVPPTTNGFGVLEDSSPSNTPIPSAHAPVVNHETSASQDASHNRSKNSNSQPTESTSVQSEADLQTKNTPSYESTSSDEDSSISMDQSEPELPQTQSTGQGTQATIVDSTPEQNPANAPQQDNTDSIPEQNSVNAPEESNPSMSTQSADTMSTIGSISKLGEPFRENARPVSSPSLGPTSEVVVPPPKSTAANENAAEDLQNPPKQTDSPNPFLDAPKEGASHIQHQEDNTTTDVDEPQASPRSPRRGRSNPTTPESRPHKRALWTPLGYGTPQYGSPTKAAQRLAKASTPALKPTVRSGRTDSRSVSPTRRSERLAKLKRNMHRPPEEAQSTVSLTTQSPIQPFSESGDSTMREIIDNLGKEYRQANLQARNQ</sequence>
<feature type="compositionally biased region" description="Low complexity" evidence="1">
    <location>
        <begin position="745"/>
        <end position="756"/>
    </location>
</feature>
<evidence type="ECO:0000313" key="2">
    <source>
        <dbReference type="EMBL" id="KAK8438649.1"/>
    </source>
</evidence>
<feature type="region of interest" description="Disordered" evidence="1">
    <location>
        <begin position="156"/>
        <end position="211"/>
    </location>
</feature>
<dbReference type="VEuPathDB" id="FungiDB:CJI97_002137"/>
<dbReference type="VEuPathDB" id="FungiDB:QG37_04691"/>
<feature type="compositionally biased region" description="Basic and acidic residues" evidence="1">
    <location>
        <begin position="867"/>
        <end position="880"/>
    </location>
</feature>
<protein>
    <submittedName>
        <fullName evidence="3">Uncharacterized protein</fullName>
    </submittedName>
</protein>